<evidence type="ECO:0000313" key="2">
    <source>
        <dbReference type="EMBL" id="TRZ19167.1"/>
    </source>
</evidence>
<organism evidence="2 3">
    <name type="scientific">Zosterops borbonicus</name>
    <dbReference type="NCBI Taxonomy" id="364589"/>
    <lineage>
        <taxon>Eukaryota</taxon>
        <taxon>Metazoa</taxon>
        <taxon>Chordata</taxon>
        <taxon>Craniata</taxon>
        <taxon>Vertebrata</taxon>
        <taxon>Euteleostomi</taxon>
        <taxon>Archelosauria</taxon>
        <taxon>Archosauria</taxon>
        <taxon>Dinosauria</taxon>
        <taxon>Saurischia</taxon>
        <taxon>Theropoda</taxon>
        <taxon>Coelurosauria</taxon>
        <taxon>Aves</taxon>
        <taxon>Neognathae</taxon>
        <taxon>Neoaves</taxon>
        <taxon>Telluraves</taxon>
        <taxon>Australaves</taxon>
        <taxon>Passeriformes</taxon>
        <taxon>Sylvioidea</taxon>
        <taxon>Zosteropidae</taxon>
        <taxon>Zosterops</taxon>
    </lineage>
</organism>
<proteinExistence type="predicted"/>
<feature type="compositionally biased region" description="Gly residues" evidence="1">
    <location>
        <begin position="11"/>
        <end position="20"/>
    </location>
</feature>
<dbReference type="OrthoDB" id="16120at2759"/>
<dbReference type="GO" id="GO:0031146">
    <property type="term" value="P:SCF-dependent proteasomal ubiquitin-dependent protein catabolic process"/>
    <property type="evidence" value="ECO:0007669"/>
    <property type="project" value="TreeGrafter"/>
</dbReference>
<protein>
    <recommendedName>
        <fullName evidence="4">F-box/LRR-repeat protein 6</fullName>
    </recommendedName>
</protein>
<dbReference type="EMBL" id="SWJQ01000195">
    <property type="protein sequence ID" value="TRZ19167.1"/>
    <property type="molecule type" value="Genomic_DNA"/>
</dbReference>
<dbReference type="SMART" id="SM00367">
    <property type="entry name" value="LRR_CC"/>
    <property type="match status" value="3"/>
</dbReference>
<dbReference type="AlphaFoldDB" id="A0A8K1GIM7"/>
<keyword evidence="3" id="KW-1185">Reference proteome</keyword>
<dbReference type="Proteomes" id="UP000796761">
    <property type="component" value="Unassembled WGS sequence"/>
</dbReference>
<evidence type="ECO:0008006" key="4">
    <source>
        <dbReference type="Google" id="ProtNLM"/>
    </source>
</evidence>
<name>A0A8K1GIM7_9PASS</name>
<sequence>MRNAPIEAKGKGGASYGGARPGEEDEEEKEREEEAARRDGINQGETRVGSFGDTLAAGNAHGMPQQRAVPRLTTLCLQSLAQHMQSLWAKHYSDNYLDEYEFRFVVGPFNDLAGELLQELLQLLGTSRRLSRAALHLLLLPQLRQLSLRACPALANNALGHLIVTRCQGLRVLDLGSCGRLSPSVLVDLAEGLPRLTRLGLAHTQANIQVLSAVGSCCHQLRELDVSGCKKVTPRALRHLGYDPLARTPGCPALRVLLARDLEQAEDRDEVAAVAFLLLALPCLEVLAHSALLDALRLLHSRQLDGTEDSEGFPSLEELLRGREAAPEGAPLTLPLQQLEYVEEDALGTVLAMCPQAKEVSVWLEDSPVPSGLRELPGWESLSRVMLGCSGLHGRALAEVLPLAQGLGTRLHTLTLHGFSWQDPLSLPTLLATCPALQSFSAVLEAPPDPHSHEEPPAPSPRWATDLLPRGLPRLQSFSLMLSGPLPAAHQPVLGSALASVLCRAPKLQTLRLLSVPFPLDSVLEPALAGPGLRELRELSLAESCVSAGAVWQLLGSDGPLRRLDLSRCPDIYRRDYDSFLQAVRKQRLDLDIAWE</sequence>
<reference evidence="2" key="1">
    <citation type="submission" date="2019-04" db="EMBL/GenBank/DDBJ databases">
        <title>Genome assembly of Zosterops borbonicus 15179.</title>
        <authorList>
            <person name="Leroy T."/>
            <person name="Anselmetti Y."/>
            <person name="Tilak M.-K."/>
            <person name="Nabholz B."/>
        </authorList>
    </citation>
    <scope>NUCLEOTIDE SEQUENCE</scope>
    <source>
        <strain evidence="2">HGM_15179</strain>
        <tissue evidence="2">Muscle</tissue>
    </source>
</reference>
<comment type="caution">
    <text evidence="2">The sequence shown here is derived from an EMBL/GenBank/DDBJ whole genome shotgun (WGS) entry which is preliminary data.</text>
</comment>
<accession>A0A8K1GIM7</accession>
<evidence type="ECO:0000256" key="1">
    <source>
        <dbReference type="SAM" id="MobiDB-lite"/>
    </source>
</evidence>
<dbReference type="GO" id="GO:0019005">
    <property type="term" value="C:SCF ubiquitin ligase complex"/>
    <property type="evidence" value="ECO:0007669"/>
    <property type="project" value="TreeGrafter"/>
</dbReference>
<dbReference type="PANTHER" id="PTHR13318">
    <property type="entry name" value="PARTNER OF PAIRED, ISOFORM B-RELATED"/>
    <property type="match status" value="1"/>
</dbReference>
<dbReference type="Gene3D" id="3.80.10.10">
    <property type="entry name" value="Ribonuclease Inhibitor"/>
    <property type="match status" value="2"/>
</dbReference>
<feature type="region of interest" description="Disordered" evidence="1">
    <location>
        <begin position="1"/>
        <end position="64"/>
    </location>
</feature>
<gene>
    <name evidence="2" type="ORF">HGM15179_008006</name>
</gene>
<dbReference type="InterPro" id="IPR006553">
    <property type="entry name" value="Leu-rich_rpt_Cys-con_subtyp"/>
</dbReference>
<evidence type="ECO:0000313" key="3">
    <source>
        <dbReference type="Proteomes" id="UP000796761"/>
    </source>
</evidence>
<dbReference type="InterPro" id="IPR032675">
    <property type="entry name" value="LRR_dom_sf"/>
</dbReference>
<dbReference type="SUPFAM" id="SSF52058">
    <property type="entry name" value="L domain-like"/>
    <property type="match status" value="1"/>
</dbReference>
<dbReference type="SUPFAM" id="SSF52047">
    <property type="entry name" value="RNI-like"/>
    <property type="match status" value="1"/>
</dbReference>